<gene>
    <name evidence="1" type="ORF">GCM10011395_33990</name>
</gene>
<keyword evidence="2" id="KW-1185">Reference proteome</keyword>
<proteinExistence type="predicted"/>
<dbReference type="Gene3D" id="3.40.50.300">
    <property type="entry name" value="P-loop containing nucleotide triphosphate hydrolases"/>
    <property type="match status" value="1"/>
</dbReference>
<organism evidence="1 2">
    <name type="scientific">Sphingomonas psychrolutea</name>
    <dbReference type="NCBI Taxonomy" id="1259676"/>
    <lineage>
        <taxon>Bacteria</taxon>
        <taxon>Pseudomonadati</taxon>
        <taxon>Pseudomonadota</taxon>
        <taxon>Alphaproteobacteria</taxon>
        <taxon>Sphingomonadales</taxon>
        <taxon>Sphingomonadaceae</taxon>
        <taxon>Sphingomonas</taxon>
    </lineage>
</organism>
<accession>A0ABQ1H6I5</accession>
<evidence type="ECO:0000313" key="2">
    <source>
        <dbReference type="Proteomes" id="UP000618591"/>
    </source>
</evidence>
<comment type="caution">
    <text evidence="1">The sequence shown here is derived from an EMBL/GenBank/DDBJ whole genome shotgun (WGS) entry which is preliminary data.</text>
</comment>
<dbReference type="Proteomes" id="UP000618591">
    <property type="component" value="Unassembled WGS sequence"/>
</dbReference>
<dbReference type="SUPFAM" id="SSF52540">
    <property type="entry name" value="P-loop containing nucleoside triphosphate hydrolases"/>
    <property type="match status" value="1"/>
</dbReference>
<reference evidence="2" key="1">
    <citation type="journal article" date="2019" name="Int. J. Syst. Evol. Microbiol.">
        <title>The Global Catalogue of Microorganisms (GCM) 10K type strain sequencing project: providing services to taxonomists for standard genome sequencing and annotation.</title>
        <authorList>
            <consortium name="The Broad Institute Genomics Platform"/>
            <consortium name="The Broad Institute Genome Sequencing Center for Infectious Disease"/>
            <person name="Wu L."/>
            <person name="Ma J."/>
        </authorList>
    </citation>
    <scope>NUCLEOTIDE SEQUENCE [LARGE SCALE GENOMIC DNA]</scope>
    <source>
        <strain evidence="2">CGMCC 1.10106</strain>
    </source>
</reference>
<name>A0ABQ1H6I5_9SPHN</name>
<evidence type="ECO:0000313" key="1">
    <source>
        <dbReference type="EMBL" id="GGA60820.1"/>
    </source>
</evidence>
<dbReference type="InterPro" id="IPR027417">
    <property type="entry name" value="P-loop_NTPase"/>
</dbReference>
<evidence type="ECO:0008006" key="3">
    <source>
        <dbReference type="Google" id="ProtNLM"/>
    </source>
</evidence>
<sequence length="222" mass="25086">MLRQYVLARVLRPRRIVVKCPYLTLSAQYLIEQHDFRVLFTVRHPGAFLASLRRVHWDAAVWLDDLAKQGSCTPDERAMATTEATQAGLLWLVVNRHVLATRQRFPDSAVLLSHEHFCDDPHGQMARVTRSLGIVYSDTMREAVTRATGGDVVIPPADKAHFLVRNTVAMVGEWRDRVSARDEAELRMLCEPLYQQLVGTDWLGRPLSAASSDRDTARVAVN</sequence>
<protein>
    <recommendedName>
        <fullName evidence="3">Sulfotransferase family protein</fullName>
    </recommendedName>
</protein>
<dbReference type="EMBL" id="BMDW01000029">
    <property type="protein sequence ID" value="GGA60820.1"/>
    <property type="molecule type" value="Genomic_DNA"/>
</dbReference>